<organism evidence="1 2">
    <name type="scientific">Candidatus Methanogaster sp</name>
    <dbReference type="NCBI Taxonomy" id="3386292"/>
    <lineage>
        <taxon>Archaea</taxon>
        <taxon>Methanobacteriati</taxon>
        <taxon>Methanobacteriota</taxon>
        <taxon>Stenosarchaea group</taxon>
        <taxon>Methanomicrobia</taxon>
        <taxon>Methanosarcinales</taxon>
        <taxon>ANME-2 cluster</taxon>
        <taxon>Candidatus Methanogasteraceae</taxon>
        <taxon>Candidatus Methanogaster</taxon>
    </lineage>
</organism>
<reference evidence="1" key="1">
    <citation type="submission" date="2018-01" db="EMBL/GenBank/DDBJ databases">
        <authorList>
            <person name="Krukenberg V."/>
        </authorList>
    </citation>
    <scope>NUCLEOTIDE SEQUENCE</scope>
    <source>
        <strain evidence="1">E20ANME2</strain>
    </source>
</reference>
<evidence type="ECO:0000313" key="1">
    <source>
        <dbReference type="EMBL" id="PXF61546.1"/>
    </source>
</evidence>
<sequence length="210" mass="23583">MSLTNYAFEFIPIFIDVFEYLLNTKRFTRARWTEDRKAQGLFGFGIGKKLDDKLPDCTVAFYLGTIDGSQFAKHTHRHTFQTFVASDDDLLCHALPCITGLLIKDPPEVGVRILQILGTLDGAGSIGMVGAALQEYLLGRVFDSSVSLNVSGFKKRTRIAEPLLDSSLYAMYAVFCQMPNNRCSEDRGESHHMPVNPGQRTRPQARMDRK</sequence>
<dbReference type="EMBL" id="PQXF01000004">
    <property type="protein sequence ID" value="PXF61546.1"/>
    <property type="molecule type" value="Genomic_DNA"/>
</dbReference>
<proteinExistence type="predicted"/>
<accession>A0AC61L4U9</accession>
<protein>
    <submittedName>
        <fullName evidence="1">Uncharacterized protein</fullName>
    </submittedName>
</protein>
<dbReference type="Proteomes" id="UP000248329">
    <property type="component" value="Unassembled WGS sequence"/>
</dbReference>
<comment type="caution">
    <text evidence="1">The sequence shown here is derived from an EMBL/GenBank/DDBJ whole genome shotgun (WGS) entry which is preliminary data.</text>
</comment>
<gene>
    <name evidence="1" type="ORF">C4B59_03065</name>
</gene>
<evidence type="ECO:0000313" key="2">
    <source>
        <dbReference type="Proteomes" id="UP000248329"/>
    </source>
</evidence>
<name>A0AC61L4U9_9EURY</name>